<feature type="domain" description="WAP" evidence="2">
    <location>
        <begin position="24"/>
        <end position="68"/>
    </location>
</feature>
<dbReference type="AlphaFoldDB" id="A0A8B9QT46"/>
<reference evidence="3" key="2">
    <citation type="submission" date="2025-08" db="UniProtKB">
        <authorList>
            <consortium name="Ensembl"/>
        </authorList>
    </citation>
    <scope>IDENTIFICATION</scope>
</reference>
<dbReference type="SMART" id="SM00217">
    <property type="entry name" value="WAP"/>
    <property type="match status" value="1"/>
</dbReference>
<dbReference type="Pfam" id="PF00095">
    <property type="entry name" value="WAP"/>
    <property type="match status" value="1"/>
</dbReference>
<evidence type="ECO:0000313" key="3">
    <source>
        <dbReference type="Ensembl" id="ENSAPLP00020001184.1"/>
    </source>
</evidence>
<proteinExistence type="predicted"/>
<evidence type="ECO:0000259" key="2">
    <source>
        <dbReference type="PROSITE" id="PS51390"/>
    </source>
</evidence>
<accession>A0A8B9QT46</accession>
<dbReference type="PROSITE" id="PS51390">
    <property type="entry name" value="WAP"/>
    <property type="match status" value="1"/>
</dbReference>
<keyword evidence="1" id="KW-0472">Membrane</keyword>
<dbReference type="Proteomes" id="UP000694400">
    <property type="component" value="Chromosome 1"/>
</dbReference>
<dbReference type="PRINTS" id="PR00003">
    <property type="entry name" value="4DISULPHCORE"/>
</dbReference>
<keyword evidence="1" id="KW-1133">Transmembrane helix</keyword>
<name>A0A8B9QT46_ANAPL</name>
<dbReference type="Gene3D" id="4.10.75.10">
    <property type="entry name" value="Elafin-like"/>
    <property type="match status" value="1"/>
</dbReference>
<dbReference type="SUPFAM" id="SSF57256">
    <property type="entry name" value="Elafin-like"/>
    <property type="match status" value="1"/>
</dbReference>
<organism evidence="3 4">
    <name type="scientific">Anas platyrhynchos</name>
    <name type="common">Mallard</name>
    <name type="synonym">Anas boschas</name>
    <dbReference type="NCBI Taxonomy" id="8839"/>
    <lineage>
        <taxon>Eukaryota</taxon>
        <taxon>Metazoa</taxon>
        <taxon>Chordata</taxon>
        <taxon>Craniata</taxon>
        <taxon>Vertebrata</taxon>
        <taxon>Euteleostomi</taxon>
        <taxon>Archelosauria</taxon>
        <taxon>Archosauria</taxon>
        <taxon>Dinosauria</taxon>
        <taxon>Saurischia</taxon>
        <taxon>Theropoda</taxon>
        <taxon>Coelurosauria</taxon>
        <taxon>Aves</taxon>
        <taxon>Neognathae</taxon>
        <taxon>Galloanserae</taxon>
        <taxon>Anseriformes</taxon>
        <taxon>Anatidae</taxon>
        <taxon>Anatinae</taxon>
        <taxon>Anas</taxon>
    </lineage>
</organism>
<evidence type="ECO:0000313" key="4">
    <source>
        <dbReference type="Proteomes" id="UP000694400"/>
    </source>
</evidence>
<protein>
    <recommendedName>
        <fullName evidence="2">WAP domain-containing protein</fullName>
    </recommendedName>
</protein>
<evidence type="ECO:0000256" key="1">
    <source>
        <dbReference type="SAM" id="Phobius"/>
    </source>
</evidence>
<dbReference type="GO" id="GO:0030414">
    <property type="term" value="F:peptidase inhibitor activity"/>
    <property type="evidence" value="ECO:0007669"/>
    <property type="project" value="InterPro"/>
</dbReference>
<keyword evidence="1" id="KW-0812">Transmembrane</keyword>
<feature type="transmembrane region" description="Helical" evidence="1">
    <location>
        <begin position="6"/>
        <end position="26"/>
    </location>
</feature>
<dbReference type="InterPro" id="IPR036645">
    <property type="entry name" value="Elafin-like_sf"/>
</dbReference>
<dbReference type="InterPro" id="IPR008197">
    <property type="entry name" value="WAP_dom"/>
</dbReference>
<reference evidence="3" key="3">
    <citation type="submission" date="2025-09" db="UniProtKB">
        <authorList>
            <consortium name="Ensembl"/>
        </authorList>
    </citation>
    <scope>IDENTIFICATION</scope>
</reference>
<dbReference type="Ensembl" id="ENSAPLT00020001262.1">
    <property type="protein sequence ID" value="ENSAPLP00020001184.1"/>
    <property type="gene ID" value="ENSAPLG00020000870.1"/>
</dbReference>
<reference evidence="3" key="1">
    <citation type="submission" date="2019-08" db="EMBL/GenBank/DDBJ databases">
        <title>Three high-quality genomes provides insights into domestication of ducks.</title>
        <authorList>
            <person name="Hou Z.C."/>
            <person name="Zhu F."/>
            <person name="Yin Z.T."/>
            <person name="Zhang F."/>
        </authorList>
    </citation>
    <scope>NUCLEOTIDE SEQUENCE [LARGE SCALE GENOMIC DNA]</scope>
</reference>
<dbReference type="GO" id="GO:0005576">
    <property type="term" value="C:extracellular region"/>
    <property type="evidence" value="ECO:0007669"/>
    <property type="project" value="InterPro"/>
</dbReference>
<sequence length="105" mass="11335">HYTAFGLVIAGTMYIFCLAVSSVFASRPGICPMENMETSDYPCTFDAECPGLKKCCNSSKGEGCVDPKPEGMLLINSRLLLIEMCLFFPSEGGSGQNNNCYHSSS</sequence>